<evidence type="ECO:0000313" key="2">
    <source>
        <dbReference type="EMBL" id="CAI4020948.1"/>
    </source>
</evidence>
<gene>
    <name evidence="2" type="ORF">C1SCF055_LOCUS45315</name>
</gene>
<feature type="compositionally biased region" description="Pro residues" evidence="1">
    <location>
        <begin position="652"/>
        <end position="664"/>
    </location>
</feature>
<dbReference type="EMBL" id="CAMXCT030006843">
    <property type="protein sequence ID" value="CAL4808260.1"/>
    <property type="molecule type" value="Genomic_DNA"/>
</dbReference>
<dbReference type="Proteomes" id="UP001152797">
    <property type="component" value="Unassembled WGS sequence"/>
</dbReference>
<comment type="caution">
    <text evidence="2">The sequence shown here is derived from an EMBL/GenBank/DDBJ whole genome shotgun (WGS) entry which is preliminary data.</text>
</comment>
<feature type="region of interest" description="Disordered" evidence="1">
    <location>
        <begin position="705"/>
        <end position="748"/>
    </location>
</feature>
<evidence type="ECO:0000256" key="1">
    <source>
        <dbReference type="SAM" id="MobiDB-lite"/>
    </source>
</evidence>
<protein>
    <submittedName>
        <fullName evidence="2">Uncharacterized protein</fullName>
    </submittedName>
</protein>
<evidence type="ECO:0000313" key="3">
    <source>
        <dbReference type="EMBL" id="CAL4808260.1"/>
    </source>
</evidence>
<proteinExistence type="predicted"/>
<feature type="region of interest" description="Disordered" evidence="1">
    <location>
        <begin position="637"/>
        <end position="676"/>
    </location>
</feature>
<dbReference type="EMBL" id="CAMXCT020006843">
    <property type="protein sequence ID" value="CAL1174323.1"/>
    <property type="molecule type" value="Genomic_DNA"/>
</dbReference>
<keyword evidence="4" id="KW-1185">Reference proteome</keyword>
<name>A0A9P1M6K9_9DINO</name>
<sequence>MEQLLKSSAPVNSKLEQVIKLLTSKGLAYEVVLKPEDLLCHPANRGGAMVNGFDAWAKGNSVLTTGLKPSLLPPNSFCMEMDPARRDGQLQANQQMCAKAENLLGTVMGTERYLTLGTSHFVMYCRALQQGVPGPEGERVKPPPEMSALLASGWKWVAIAAVVETAFPGFPSWCQATLNSVNSTNKVVGELEAMLQISAYLREGQAMNTAVDLVKAAAPACGAYLEDIGMKFGPTLLIGQESMALLSFYDFKVEGNSLLFTRFALLSAMLTSKKHADGYQKLIFKNDFDKMARPLKQQTVQMETVLKDAWVKVQDGNIAAEIKNLAYGKLAVRCVLYLLGKQKLGRDNVQFESMEEITSAYCHELLGKDDDAAPAASSSQGPQVKDLIQASSAEVALIQHSHLKINEQYIHQKKHTDKVFILKALTSDHCIFQHEPLFGEKILVTSGLDELKLWKKTKKDLPKLAPEEFVSQRMVGKVGQPLLDYNKAYVDYVLHEAYFANLVKGKLQLSLSPAGVYSSIKFKKGDLQLYPLGHAQLIKPEEKKKTKNLVVHYGGYHFQIVPYKAVTSFDAKDKGHLIPLYWVQDTEEDSKCNMASKSIGFMDLKIPILYNSVPINSMDQLLKAAPAEADQPWRENLHWSNDSAPWHWEQPPLTPPSDPPPGPPEWQGDDADTEASFHPEDMAADDAEDHAGDLHLAGDGEYEMAEGYDQPQPEGYDQPQPEPAHEGHTWDQAEPEEEAPWETNPVTVDGATAPLLRTTRHSPAAAHPHDDNLNVENVLNKMEHQPQYVPDFSQQGQYKSGWMNKCILLVALWKERRFRHLEDVCNRFAGHHSISHNVRCLQSHIRKHGDKGPVLMGYRY</sequence>
<organism evidence="2">
    <name type="scientific">Cladocopium goreaui</name>
    <dbReference type="NCBI Taxonomy" id="2562237"/>
    <lineage>
        <taxon>Eukaryota</taxon>
        <taxon>Sar</taxon>
        <taxon>Alveolata</taxon>
        <taxon>Dinophyceae</taxon>
        <taxon>Suessiales</taxon>
        <taxon>Symbiodiniaceae</taxon>
        <taxon>Cladocopium</taxon>
    </lineage>
</organism>
<dbReference type="AlphaFoldDB" id="A0A9P1M6K9"/>
<reference evidence="3 4" key="2">
    <citation type="submission" date="2024-05" db="EMBL/GenBank/DDBJ databases">
        <authorList>
            <person name="Chen Y."/>
            <person name="Shah S."/>
            <person name="Dougan E. K."/>
            <person name="Thang M."/>
            <person name="Chan C."/>
        </authorList>
    </citation>
    <scope>NUCLEOTIDE SEQUENCE [LARGE SCALE GENOMIC DNA]</scope>
</reference>
<evidence type="ECO:0000313" key="4">
    <source>
        <dbReference type="Proteomes" id="UP001152797"/>
    </source>
</evidence>
<dbReference type="EMBL" id="CAMXCT010006843">
    <property type="protein sequence ID" value="CAI4020948.1"/>
    <property type="molecule type" value="Genomic_DNA"/>
</dbReference>
<reference evidence="2" key="1">
    <citation type="submission" date="2022-10" db="EMBL/GenBank/DDBJ databases">
        <authorList>
            <person name="Chen Y."/>
            <person name="Dougan E. K."/>
            <person name="Chan C."/>
            <person name="Rhodes N."/>
            <person name="Thang M."/>
        </authorList>
    </citation>
    <scope>NUCLEOTIDE SEQUENCE</scope>
</reference>
<accession>A0A9P1M6K9</accession>